<dbReference type="Pfam" id="PF18759">
    <property type="entry name" value="Plavaka"/>
    <property type="match status" value="1"/>
</dbReference>
<name>A0A6A4GGL2_9AGAR</name>
<reference evidence="1" key="1">
    <citation type="journal article" date="2019" name="Environ. Microbiol.">
        <title>Fungal ecological strategies reflected in gene transcription - a case study of two litter decomposers.</title>
        <authorList>
            <person name="Barbi F."/>
            <person name="Kohler A."/>
            <person name="Barry K."/>
            <person name="Baskaran P."/>
            <person name="Daum C."/>
            <person name="Fauchery L."/>
            <person name="Ihrmark K."/>
            <person name="Kuo A."/>
            <person name="LaButti K."/>
            <person name="Lipzen A."/>
            <person name="Morin E."/>
            <person name="Grigoriev I.V."/>
            <person name="Henrissat B."/>
            <person name="Lindahl B."/>
            <person name="Martin F."/>
        </authorList>
    </citation>
    <scope>NUCLEOTIDE SEQUENCE</scope>
    <source>
        <strain evidence="1">JB14</strain>
    </source>
</reference>
<accession>A0A6A4GGL2</accession>
<protein>
    <submittedName>
        <fullName evidence="1">Uncharacterized protein</fullName>
    </submittedName>
</protein>
<dbReference type="AlphaFoldDB" id="A0A6A4GGL2"/>
<gene>
    <name evidence="1" type="ORF">BT96DRAFT_960876</name>
</gene>
<dbReference type="InterPro" id="IPR041078">
    <property type="entry name" value="Plavaka"/>
</dbReference>
<sequence>MECDVAGGNYDPFWVGFPCVDIHRCISPDILHQLYQGVLKHLIGWVQEVMGEDELDARIRCLPPACGVRHFKDGISKLAQVSGTERKHIARILLSCLVGKIDSEGIKACRSLLSFIHLAQYSSHDEETLRYLQEELDNWHNYRSYFIRKDIREDFNIPKFHSLLHYIESIRWLGTTDNYNTEMFERLHIDFAKEGWKASNKRDHFPQMVKWLSRQEKIASYDFYRSWLDESKSNNAGIGKGYNASPPIRGQLILAKYPAESKKSLAQILISHAAPGFLAHLKLFLNAFLPLGRRVPDQLALAGTLPFTQLDVWHRYKFSPSNLFDDDLDGIHETVKAIPVSRRSHIPRFNTLIVMVGDDAQSTALDGTSSQAESNLPPTHDCYSEWFS</sequence>
<evidence type="ECO:0000313" key="1">
    <source>
        <dbReference type="EMBL" id="KAE9384517.1"/>
    </source>
</evidence>
<keyword evidence="2" id="KW-1185">Reference proteome</keyword>
<dbReference type="EMBL" id="ML770130">
    <property type="protein sequence ID" value="KAE9384517.1"/>
    <property type="molecule type" value="Genomic_DNA"/>
</dbReference>
<proteinExistence type="predicted"/>
<organism evidence="1 2">
    <name type="scientific">Gymnopus androsaceus JB14</name>
    <dbReference type="NCBI Taxonomy" id="1447944"/>
    <lineage>
        <taxon>Eukaryota</taxon>
        <taxon>Fungi</taxon>
        <taxon>Dikarya</taxon>
        <taxon>Basidiomycota</taxon>
        <taxon>Agaricomycotina</taxon>
        <taxon>Agaricomycetes</taxon>
        <taxon>Agaricomycetidae</taxon>
        <taxon>Agaricales</taxon>
        <taxon>Marasmiineae</taxon>
        <taxon>Omphalotaceae</taxon>
        <taxon>Gymnopus</taxon>
    </lineage>
</organism>
<dbReference type="OrthoDB" id="3232941at2759"/>
<dbReference type="Proteomes" id="UP000799118">
    <property type="component" value="Unassembled WGS sequence"/>
</dbReference>
<evidence type="ECO:0000313" key="2">
    <source>
        <dbReference type="Proteomes" id="UP000799118"/>
    </source>
</evidence>